<dbReference type="AlphaFoldDB" id="A0AAD5X443"/>
<keyword evidence="3" id="KW-1185">Reference proteome</keyword>
<reference evidence="2" key="1">
    <citation type="submission" date="2020-05" db="EMBL/GenBank/DDBJ databases">
        <title>Phylogenomic resolution of chytrid fungi.</title>
        <authorList>
            <person name="Stajich J.E."/>
            <person name="Amses K."/>
            <person name="Simmons R."/>
            <person name="Seto K."/>
            <person name="Myers J."/>
            <person name="Bonds A."/>
            <person name="Quandt C.A."/>
            <person name="Barry K."/>
            <person name="Liu P."/>
            <person name="Grigoriev I."/>
            <person name="Longcore J.E."/>
            <person name="James T.Y."/>
        </authorList>
    </citation>
    <scope>NUCLEOTIDE SEQUENCE</scope>
    <source>
        <strain evidence="2">JEL0318</strain>
    </source>
</reference>
<feature type="region of interest" description="Disordered" evidence="1">
    <location>
        <begin position="207"/>
        <end position="256"/>
    </location>
</feature>
<comment type="caution">
    <text evidence="2">The sequence shown here is derived from an EMBL/GenBank/DDBJ whole genome shotgun (WGS) entry which is preliminary data.</text>
</comment>
<dbReference type="Pfam" id="PF14825">
    <property type="entry name" value="CFAP77"/>
    <property type="match status" value="1"/>
</dbReference>
<evidence type="ECO:0000313" key="3">
    <source>
        <dbReference type="Proteomes" id="UP001212841"/>
    </source>
</evidence>
<dbReference type="EMBL" id="JADGJD010000068">
    <property type="protein sequence ID" value="KAJ3055665.1"/>
    <property type="molecule type" value="Genomic_DNA"/>
</dbReference>
<feature type="compositionally biased region" description="Low complexity" evidence="1">
    <location>
        <begin position="534"/>
        <end position="549"/>
    </location>
</feature>
<dbReference type="InterPro" id="IPR035427">
    <property type="entry name" value="Tim10-like_dom_sf"/>
</dbReference>
<dbReference type="PANTHER" id="PTHR28617:SF1">
    <property type="entry name" value="CILIA- AND FLAGELLA-ASSOCIATED PROTEIN 77"/>
    <property type="match status" value="1"/>
</dbReference>
<proteinExistence type="predicted"/>
<dbReference type="Gene3D" id="1.10.287.810">
    <property type="entry name" value="Mitochondrial import inner membrane translocase subunit tim13 like domains"/>
    <property type="match status" value="1"/>
</dbReference>
<dbReference type="InterPro" id="IPR029147">
    <property type="entry name" value="CFAP77"/>
</dbReference>
<protein>
    <submittedName>
        <fullName evidence="2">Uncharacterized protein</fullName>
    </submittedName>
</protein>
<dbReference type="PANTHER" id="PTHR28617">
    <property type="entry name" value="CILIA- AND FLAGELLA-ASSOCIATED PROTEIN 77"/>
    <property type="match status" value="1"/>
</dbReference>
<dbReference type="SUPFAM" id="SSF144122">
    <property type="entry name" value="Tim10-like"/>
    <property type="match status" value="1"/>
</dbReference>
<feature type="compositionally biased region" description="Polar residues" evidence="1">
    <location>
        <begin position="559"/>
        <end position="571"/>
    </location>
</feature>
<sequence>MDLSQLSDFDKSRMEAIIQQKQMRDFMRLYSNLVDRCFADCVNDFTSKALSAKETSNTLLVKDLVGKTRPSVFDLPELNHVYGKTIERDPNETAATVLQHWHVRAMSKDIVPALDYVTMNRNTARKGILQPKEIRAYRKAHPVRIKVGDHDEAGALGTGRVIGGPGGVLKRKAPLPSDGNLGFTYGKPTRPSTPVADLMTDKYQREWMEEQQREESERAAREKEKKRGKKGLQPDIASKSKSTRKMQTVSSPLDNPLTDPSTLFKLSKFKKVGPTISSYREASDPAMTPCDPNNANPPPVFRVVRDKWLGQQPRIWEHGPPTGPLVHPSEATHTTVTMTEEKARGMGPVKIAAKAAEPLLFNDRREGRRRERREATGYAERRDGSQTISYEDRHALLAPSRNVQVERVQPFTNVQSEYTPSFAATTPDTKMRYIREVHPPTREVRYAPAKEVFHEAGELPTAAYRSLQNAAKVTSNPVGASGTYGTTGTTSTSHQPGTINTVATAIPTIGKPTQDLTNPAPPIIINTTATAEVPYSSSSFPSNNTTTNPRPAQPYQPPTVHQPQQQSDLGRRTVSFSDQPALASKAMPNVTRAGYTIPSNASCAKFSDLASRTRAPEGGKGLMMGAPPALPQKTMVAA</sequence>
<evidence type="ECO:0000256" key="1">
    <source>
        <dbReference type="SAM" id="MobiDB-lite"/>
    </source>
</evidence>
<feature type="compositionally biased region" description="Basic and acidic residues" evidence="1">
    <location>
        <begin position="207"/>
        <end position="225"/>
    </location>
</feature>
<feature type="region of interest" description="Disordered" evidence="1">
    <location>
        <begin position="614"/>
        <end position="638"/>
    </location>
</feature>
<dbReference type="Proteomes" id="UP001212841">
    <property type="component" value="Unassembled WGS sequence"/>
</dbReference>
<gene>
    <name evidence="2" type="ORF">HK097_009783</name>
</gene>
<evidence type="ECO:0000313" key="2">
    <source>
        <dbReference type="EMBL" id="KAJ3055665.1"/>
    </source>
</evidence>
<name>A0AAD5X443_9FUNG</name>
<feature type="region of interest" description="Disordered" evidence="1">
    <location>
        <begin position="534"/>
        <end position="571"/>
    </location>
</feature>
<organism evidence="2 3">
    <name type="scientific">Rhizophlyctis rosea</name>
    <dbReference type="NCBI Taxonomy" id="64517"/>
    <lineage>
        <taxon>Eukaryota</taxon>
        <taxon>Fungi</taxon>
        <taxon>Fungi incertae sedis</taxon>
        <taxon>Chytridiomycota</taxon>
        <taxon>Chytridiomycota incertae sedis</taxon>
        <taxon>Chytridiomycetes</taxon>
        <taxon>Rhizophlyctidales</taxon>
        <taxon>Rhizophlyctidaceae</taxon>
        <taxon>Rhizophlyctis</taxon>
    </lineage>
</organism>
<accession>A0AAD5X443</accession>
<dbReference type="GO" id="GO:0015031">
    <property type="term" value="P:protein transport"/>
    <property type="evidence" value="ECO:0007669"/>
    <property type="project" value="UniProtKB-KW"/>
</dbReference>
<dbReference type="GO" id="GO:0005743">
    <property type="term" value="C:mitochondrial inner membrane"/>
    <property type="evidence" value="ECO:0007669"/>
    <property type="project" value="UniProtKB-SubCell"/>
</dbReference>
<feature type="compositionally biased region" description="Polar residues" evidence="1">
    <location>
        <begin position="245"/>
        <end position="256"/>
    </location>
</feature>